<evidence type="ECO:0000313" key="3">
    <source>
        <dbReference type="Proteomes" id="UP001609176"/>
    </source>
</evidence>
<name>A0ABW7KID9_9NOCA</name>
<organism evidence="2 3">
    <name type="scientific">Antrihabitans spumae</name>
    <dbReference type="NCBI Taxonomy" id="3373370"/>
    <lineage>
        <taxon>Bacteria</taxon>
        <taxon>Bacillati</taxon>
        <taxon>Actinomycetota</taxon>
        <taxon>Actinomycetes</taxon>
        <taxon>Mycobacteriales</taxon>
        <taxon>Nocardiaceae</taxon>
        <taxon>Antrihabitans</taxon>
    </lineage>
</organism>
<dbReference type="EMBL" id="JBIMSP010000012">
    <property type="protein sequence ID" value="MFH5242235.1"/>
    <property type="molecule type" value="Genomic_DNA"/>
</dbReference>
<keyword evidence="4" id="KW-1185">Reference proteome</keyword>
<dbReference type="Proteomes" id="UP001609176">
    <property type="component" value="Unassembled WGS sequence"/>
</dbReference>
<sequence>MKLKSPELLRAFVGPEHSKKMSGRKLARIIEKHPSFIDHLLAGRRRSCEPKTANRIAEALGLPVEILFDVQLTSAEREVDQRRAVSFA</sequence>
<dbReference type="Proteomes" id="UP001609219">
    <property type="component" value="Unassembled WGS sequence"/>
</dbReference>
<evidence type="ECO:0000313" key="1">
    <source>
        <dbReference type="EMBL" id="MFH5231930.1"/>
    </source>
</evidence>
<dbReference type="EMBL" id="JBIMSN010000126">
    <property type="protein sequence ID" value="MFH5231930.1"/>
    <property type="molecule type" value="Genomic_DNA"/>
</dbReference>
<evidence type="ECO:0000313" key="4">
    <source>
        <dbReference type="Proteomes" id="UP001609219"/>
    </source>
</evidence>
<accession>A0ABW7KID9</accession>
<comment type="caution">
    <text evidence="2">The sequence shown here is derived from an EMBL/GenBank/DDBJ whole genome shotgun (WGS) entry which is preliminary data.</text>
</comment>
<dbReference type="Gene3D" id="1.10.260.40">
    <property type="entry name" value="lambda repressor-like DNA-binding domains"/>
    <property type="match status" value="1"/>
</dbReference>
<dbReference type="SUPFAM" id="SSF47413">
    <property type="entry name" value="lambda repressor-like DNA-binding domains"/>
    <property type="match status" value="1"/>
</dbReference>
<protein>
    <submittedName>
        <fullName evidence="2">XRE family transcriptional regulator</fullName>
    </submittedName>
</protein>
<evidence type="ECO:0000313" key="2">
    <source>
        <dbReference type="EMBL" id="MFH5242235.1"/>
    </source>
</evidence>
<dbReference type="RefSeq" id="WP_395124245.1">
    <property type="nucleotide sequence ID" value="NZ_JBIMSN010000126.1"/>
</dbReference>
<dbReference type="InterPro" id="IPR010982">
    <property type="entry name" value="Lambda_DNA-bd_dom_sf"/>
</dbReference>
<gene>
    <name evidence="2" type="ORF">ACHIPV_10110</name>
    <name evidence="1" type="ORF">ACHIRB_25655</name>
</gene>
<proteinExistence type="predicted"/>
<reference evidence="3 4" key="1">
    <citation type="submission" date="2024-10" db="EMBL/GenBank/DDBJ databases">
        <authorList>
            <person name="Riesco R."/>
        </authorList>
    </citation>
    <scope>NUCLEOTIDE SEQUENCE [LARGE SCALE GENOMIC DNA]</scope>
    <source>
        <strain evidence="2 3">NCIMB 15448</strain>
        <strain evidence="1 4">NCIMB 15450</strain>
    </source>
</reference>